<protein>
    <submittedName>
        <fullName evidence="1">Uncharacterized protein</fullName>
    </submittedName>
</protein>
<dbReference type="EMBL" id="JACTVA010000040">
    <property type="protein sequence ID" value="MBC9208848.1"/>
    <property type="molecule type" value="Genomic_DNA"/>
</dbReference>
<gene>
    <name evidence="1" type="ORF">IBL26_18515</name>
</gene>
<dbReference type="Proteomes" id="UP000626026">
    <property type="component" value="Unassembled WGS sequence"/>
</dbReference>
<dbReference type="RefSeq" id="WP_187785998.1">
    <property type="nucleotide sequence ID" value="NZ_JACTVA010000040.1"/>
</dbReference>
<accession>A0ABR7RR16</accession>
<sequence length="708" mass="74806">MSFDIESLYALLPAVHRLRDAEAARNAPLLSPAEAAELAALQERAETTGLAGEEALRHTRLDAKARTGPLKALLTLVAEQAQAIEADLDQLYEDSFIETCAPWVVPYIGDLVGYRAVRTGGALAAPRAEVANTIAARRRKGTAAMLEQTARDLTGLDASAVEYFRRLAVTQQLNHLRPGIGTARLTTGAHDFRGGAFDHSARSAEVRRIGSRRGRYNIGHLGIFLWRSVALPMRHAPAVRVDARRFLFSPLGIDTPLWAAPATERDLRSLAGPENVPAPLGRRLLAAELARHYGDSLLVLRGEVPVPLAEVQACCLADTGPDPATSPWANMPATGIALDPELGRLAFAADQGSDIVIRVSCLTGGNGRIGGGPYARAATLEAEAAPLRIPADAPSLGAALADPDFAGEGVLEWVGDDRATGAAVPPAIHVAAQRRLEIRAADSAFPTLVATAPILLTGGDGAELTLNGLRLDGAPLVVPALVGGVLNGLQVLRLRHCTLVPGGGLDRRGDPRTPGAASLIIEAENVRVEIESCILGGIRATEEARLRIRDCVVDANAAGNAAIAAPDGASAGAPLWMFNTTIIGTVHTRLMGLCSNCILLGTAKSSQMQQGIVRHSLVAPGSVLPRRYACVAAEEVPPRFSSLRYPAPDYARLSPECDQRIRRGADDEGEMGAFHDAQEAAREAALLFRLEESLPLGLEAGIFHTAPR</sequence>
<proteinExistence type="predicted"/>
<reference evidence="1 2" key="1">
    <citation type="journal article" date="2013" name="Int. J. Syst. Evol. Microbiol.">
        <title>Roseomonas aerophila sp. nov., isolated from air.</title>
        <authorList>
            <person name="Kim S.J."/>
            <person name="Weon H.Y."/>
            <person name="Ahn J.H."/>
            <person name="Hong S.B."/>
            <person name="Seok S.J."/>
            <person name="Whang K.S."/>
            <person name="Kwon S.W."/>
        </authorList>
    </citation>
    <scope>NUCLEOTIDE SEQUENCE [LARGE SCALE GENOMIC DNA]</scope>
    <source>
        <strain evidence="1 2">NBRC 108923</strain>
    </source>
</reference>
<evidence type="ECO:0000313" key="2">
    <source>
        <dbReference type="Proteomes" id="UP000626026"/>
    </source>
</evidence>
<keyword evidence="2" id="KW-1185">Reference proteome</keyword>
<evidence type="ECO:0000313" key="1">
    <source>
        <dbReference type="EMBL" id="MBC9208848.1"/>
    </source>
</evidence>
<name>A0ABR7RR16_9PROT</name>
<organism evidence="1 2">
    <name type="scientific">Teichococcus aerophilus</name>
    <dbReference type="NCBI Taxonomy" id="1224513"/>
    <lineage>
        <taxon>Bacteria</taxon>
        <taxon>Pseudomonadati</taxon>
        <taxon>Pseudomonadota</taxon>
        <taxon>Alphaproteobacteria</taxon>
        <taxon>Acetobacterales</taxon>
        <taxon>Roseomonadaceae</taxon>
        <taxon>Roseomonas</taxon>
    </lineage>
</organism>
<comment type="caution">
    <text evidence="1">The sequence shown here is derived from an EMBL/GenBank/DDBJ whole genome shotgun (WGS) entry which is preliminary data.</text>
</comment>